<reference evidence="5 6" key="1">
    <citation type="journal article" date="2015" name="Genome Announc.">
        <title>Expanding the biotechnology potential of lactobacilli through comparative genomics of 213 strains and associated genera.</title>
        <authorList>
            <person name="Sun Z."/>
            <person name="Harris H.M."/>
            <person name="McCann A."/>
            <person name="Guo C."/>
            <person name="Argimon S."/>
            <person name="Zhang W."/>
            <person name="Yang X."/>
            <person name="Jeffery I.B."/>
            <person name="Cooney J.C."/>
            <person name="Kagawa T.F."/>
            <person name="Liu W."/>
            <person name="Song Y."/>
            <person name="Salvetti E."/>
            <person name="Wrobel A."/>
            <person name="Rasinkangas P."/>
            <person name="Parkhill J."/>
            <person name="Rea M.C."/>
            <person name="O'Sullivan O."/>
            <person name="Ritari J."/>
            <person name="Douillard F.P."/>
            <person name="Paul Ross R."/>
            <person name="Yang R."/>
            <person name="Briner A.E."/>
            <person name="Felis G.E."/>
            <person name="de Vos W.M."/>
            <person name="Barrangou R."/>
            <person name="Klaenhammer T.R."/>
            <person name="Caufield P.W."/>
            <person name="Cui Y."/>
            <person name="Zhang H."/>
            <person name="O'Toole P.W."/>
        </authorList>
    </citation>
    <scope>NUCLEOTIDE SEQUENCE [LARGE SCALE GENOMIC DNA]</scope>
    <source>
        <strain evidence="5 6">DSM 16982</strain>
    </source>
</reference>
<dbReference type="InterPro" id="IPR000524">
    <property type="entry name" value="Tscrpt_reg_HTH_GntR"/>
</dbReference>
<keyword evidence="6" id="KW-1185">Reference proteome</keyword>
<dbReference type="EMBL" id="AZFV01000001">
    <property type="protein sequence ID" value="KRM18609.1"/>
    <property type="molecule type" value="Genomic_DNA"/>
</dbReference>
<sequence>MVRKCLNLNAKLSTKQITQLLHDEITQLKNADNKKFATEKEIKERFNISRMSARQVLDNLVGDGLLYREKDKGVFINKRILQRSQYIHSFTELMNERGLRPSSQVLDFQKILPPEIVRLTLGMAEETECYCITRLRLADEQPFAVEKIYTPVKLFPNLEQYDFAKDSFYRILEQEYQQNFSYDKEVVSATKVDGDIAEKLYGKKSGVALKVIDTLYDTDQNPLEYTESWYHAERYSYVSITQKR</sequence>
<dbReference type="InterPro" id="IPR011663">
    <property type="entry name" value="UTRA"/>
</dbReference>
<comment type="caution">
    <text evidence="5">The sequence shown here is derived from an EMBL/GenBank/DDBJ whole genome shotgun (WGS) entry which is preliminary data.</text>
</comment>
<dbReference type="GO" id="GO:0003677">
    <property type="term" value="F:DNA binding"/>
    <property type="evidence" value="ECO:0007669"/>
    <property type="project" value="UniProtKB-KW"/>
</dbReference>
<dbReference type="Proteomes" id="UP000051302">
    <property type="component" value="Unassembled WGS sequence"/>
</dbReference>
<name>A0A0R1WLR5_9LACO</name>
<proteinExistence type="predicted"/>
<keyword evidence="3" id="KW-0804">Transcription</keyword>
<keyword evidence="1" id="KW-0805">Transcription regulation</keyword>
<dbReference type="PANTHER" id="PTHR44846:SF1">
    <property type="entry name" value="MANNOSYL-D-GLYCERATE TRANSPORT_METABOLISM SYSTEM REPRESSOR MNGR-RELATED"/>
    <property type="match status" value="1"/>
</dbReference>
<dbReference type="Gene3D" id="1.10.10.10">
    <property type="entry name" value="Winged helix-like DNA-binding domain superfamily/Winged helix DNA-binding domain"/>
    <property type="match status" value="1"/>
</dbReference>
<dbReference type="InterPro" id="IPR036390">
    <property type="entry name" value="WH_DNA-bd_sf"/>
</dbReference>
<dbReference type="Pfam" id="PF00392">
    <property type="entry name" value="GntR"/>
    <property type="match status" value="1"/>
</dbReference>
<dbReference type="SUPFAM" id="SSF46785">
    <property type="entry name" value="Winged helix' DNA-binding domain"/>
    <property type="match status" value="1"/>
</dbReference>
<evidence type="ECO:0000256" key="1">
    <source>
        <dbReference type="ARBA" id="ARBA00023015"/>
    </source>
</evidence>
<evidence type="ECO:0000313" key="6">
    <source>
        <dbReference type="Proteomes" id="UP000051302"/>
    </source>
</evidence>
<feature type="domain" description="HTH gntR-type" evidence="4">
    <location>
        <begin position="11"/>
        <end position="79"/>
    </location>
</feature>
<dbReference type="Pfam" id="PF07702">
    <property type="entry name" value="UTRA"/>
    <property type="match status" value="1"/>
</dbReference>
<evidence type="ECO:0000313" key="5">
    <source>
        <dbReference type="EMBL" id="KRM18609.1"/>
    </source>
</evidence>
<dbReference type="AlphaFoldDB" id="A0A0R1WLR5"/>
<dbReference type="PROSITE" id="PS50949">
    <property type="entry name" value="HTH_GNTR"/>
    <property type="match status" value="1"/>
</dbReference>
<evidence type="ECO:0000256" key="3">
    <source>
        <dbReference type="ARBA" id="ARBA00023163"/>
    </source>
</evidence>
<dbReference type="Gene3D" id="3.40.1410.10">
    <property type="entry name" value="Chorismate lyase-like"/>
    <property type="match status" value="1"/>
</dbReference>
<dbReference type="InterPro" id="IPR028978">
    <property type="entry name" value="Chorismate_lyase_/UTRA_dom_sf"/>
</dbReference>
<dbReference type="SUPFAM" id="SSF64288">
    <property type="entry name" value="Chorismate lyase-like"/>
    <property type="match status" value="1"/>
</dbReference>
<dbReference type="PATRIC" id="fig|1423774.3.peg.90"/>
<evidence type="ECO:0000259" key="4">
    <source>
        <dbReference type="PROSITE" id="PS50949"/>
    </source>
</evidence>
<dbReference type="SMART" id="SM00866">
    <property type="entry name" value="UTRA"/>
    <property type="match status" value="1"/>
</dbReference>
<dbReference type="InterPro" id="IPR036388">
    <property type="entry name" value="WH-like_DNA-bd_sf"/>
</dbReference>
<dbReference type="InterPro" id="IPR050679">
    <property type="entry name" value="Bact_HTH_transcr_reg"/>
</dbReference>
<accession>A0A0R1WLR5</accession>
<dbReference type="STRING" id="1423774.FD31_GL000090"/>
<dbReference type="PANTHER" id="PTHR44846">
    <property type="entry name" value="MANNOSYL-D-GLYCERATE TRANSPORT/METABOLISM SYSTEM REPRESSOR MNGR-RELATED"/>
    <property type="match status" value="1"/>
</dbReference>
<organism evidence="5 6">
    <name type="scientific">Companilactobacillus nantensis DSM 16982</name>
    <dbReference type="NCBI Taxonomy" id="1423774"/>
    <lineage>
        <taxon>Bacteria</taxon>
        <taxon>Bacillati</taxon>
        <taxon>Bacillota</taxon>
        <taxon>Bacilli</taxon>
        <taxon>Lactobacillales</taxon>
        <taxon>Lactobacillaceae</taxon>
        <taxon>Companilactobacillus</taxon>
    </lineage>
</organism>
<protein>
    <recommendedName>
        <fullName evidence="4">HTH gntR-type domain-containing protein</fullName>
    </recommendedName>
</protein>
<gene>
    <name evidence="5" type="ORF">FD31_GL000090</name>
</gene>
<keyword evidence="2" id="KW-0238">DNA-binding</keyword>
<dbReference type="SMART" id="SM00345">
    <property type="entry name" value="HTH_GNTR"/>
    <property type="match status" value="1"/>
</dbReference>
<dbReference type="GO" id="GO:0003700">
    <property type="term" value="F:DNA-binding transcription factor activity"/>
    <property type="evidence" value="ECO:0007669"/>
    <property type="project" value="InterPro"/>
</dbReference>
<dbReference type="GO" id="GO:0045892">
    <property type="term" value="P:negative regulation of DNA-templated transcription"/>
    <property type="evidence" value="ECO:0007669"/>
    <property type="project" value="TreeGrafter"/>
</dbReference>
<evidence type="ECO:0000256" key="2">
    <source>
        <dbReference type="ARBA" id="ARBA00023125"/>
    </source>
</evidence>